<feature type="domain" description="Histidine-specific methyltransferase SAM-dependent" evidence="3">
    <location>
        <begin position="11"/>
        <end position="174"/>
    </location>
</feature>
<dbReference type="InterPro" id="IPR029063">
    <property type="entry name" value="SAM-dependent_MTases_sf"/>
</dbReference>
<sequence length="176" mass="20845">MKKKDRKIFLRELKIGLSQKQKVIPSKFHYDLLGSQYFEKITKQKDYYPTIKEKEILKVISKKINSIFDEDLTFIELGSGSADKTRILLNKRVKFYIPLDISFDFIVKTSKKLKKKFPKLKIKPTKIDYSKSFRIPKFTTQRKICFFLGSSIGNFHNNEEKKFLKTLKKSLGKNNY</sequence>
<accession>A0A382ZJ95</accession>
<evidence type="ECO:0000259" key="3">
    <source>
        <dbReference type="Pfam" id="PF10017"/>
    </source>
</evidence>
<dbReference type="InterPro" id="IPR051128">
    <property type="entry name" value="EgtD_Methyltrsf_superfamily"/>
</dbReference>
<dbReference type="EMBL" id="UINC01184328">
    <property type="protein sequence ID" value="SVD95493.1"/>
    <property type="molecule type" value="Genomic_DNA"/>
</dbReference>
<feature type="non-terminal residue" evidence="4">
    <location>
        <position position="176"/>
    </location>
</feature>
<keyword evidence="1" id="KW-0489">Methyltransferase</keyword>
<evidence type="ECO:0000256" key="1">
    <source>
        <dbReference type="ARBA" id="ARBA00022603"/>
    </source>
</evidence>
<protein>
    <recommendedName>
        <fullName evidence="3">Histidine-specific methyltransferase SAM-dependent domain-containing protein</fullName>
    </recommendedName>
</protein>
<evidence type="ECO:0000256" key="2">
    <source>
        <dbReference type="ARBA" id="ARBA00022679"/>
    </source>
</evidence>
<dbReference type="Pfam" id="PF10017">
    <property type="entry name" value="Methyltransf_33"/>
    <property type="match status" value="1"/>
</dbReference>
<name>A0A382ZJ95_9ZZZZ</name>
<reference evidence="4" key="1">
    <citation type="submission" date="2018-05" db="EMBL/GenBank/DDBJ databases">
        <authorList>
            <person name="Lanie J.A."/>
            <person name="Ng W.-L."/>
            <person name="Kazmierczak K.M."/>
            <person name="Andrzejewski T.M."/>
            <person name="Davidsen T.M."/>
            <person name="Wayne K.J."/>
            <person name="Tettelin H."/>
            <person name="Glass J.I."/>
            <person name="Rusch D."/>
            <person name="Podicherti R."/>
            <person name="Tsui H.-C.T."/>
            <person name="Winkler M.E."/>
        </authorList>
    </citation>
    <scope>NUCLEOTIDE SEQUENCE</scope>
</reference>
<proteinExistence type="predicted"/>
<gene>
    <name evidence="4" type="ORF">METZ01_LOCUS448347</name>
</gene>
<dbReference type="GO" id="GO:0008168">
    <property type="term" value="F:methyltransferase activity"/>
    <property type="evidence" value="ECO:0007669"/>
    <property type="project" value="UniProtKB-KW"/>
</dbReference>
<keyword evidence="2" id="KW-0808">Transferase</keyword>
<organism evidence="4">
    <name type="scientific">marine metagenome</name>
    <dbReference type="NCBI Taxonomy" id="408172"/>
    <lineage>
        <taxon>unclassified sequences</taxon>
        <taxon>metagenomes</taxon>
        <taxon>ecological metagenomes</taxon>
    </lineage>
</organism>
<dbReference type="GO" id="GO:0032259">
    <property type="term" value="P:methylation"/>
    <property type="evidence" value="ECO:0007669"/>
    <property type="project" value="UniProtKB-KW"/>
</dbReference>
<dbReference type="InterPro" id="IPR019257">
    <property type="entry name" value="MeTrfase_dom"/>
</dbReference>
<dbReference type="PANTHER" id="PTHR43397">
    <property type="entry name" value="ERGOTHIONEINE BIOSYNTHESIS PROTEIN 1"/>
    <property type="match status" value="1"/>
</dbReference>
<dbReference type="PANTHER" id="PTHR43397:SF1">
    <property type="entry name" value="ERGOTHIONEINE BIOSYNTHESIS PROTEIN 1"/>
    <property type="match status" value="1"/>
</dbReference>
<dbReference type="AlphaFoldDB" id="A0A382ZJ95"/>
<dbReference type="Gene3D" id="3.40.50.150">
    <property type="entry name" value="Vaccinia Virus protein VP39"/>
    <property type="match status" value="1"/>
</dbReference>
<evidence type="ECO:0000313" key="4">
    <source>
        <dbReference type="EMBL" id="SVD95493.1"/>
    </source>
</evidence>